<evidence type="ECO:0000313" key="3">
    <source>
        <dbReference type="EMBL" id="KAK3253505.1"/>
    </source>
</evidence>
<name>A0AAE0CG45_9CHLO</name>
<comment type="caution">
    <text evidence="3">The sequence shown here is derived from an EMBL/GenBank/DDBJ whole genome shotgun (WGS) entry which is preliminary data.</text>
</comment>
<dbReference type="GO" id="GO:0003677">
    <property type="term" value="F:DNA binding"/>
    <property type="evidence" value="ECO:0007669"/>
    <property type="project" value="UniProtKB-KW"/>
</dbReference>
<protein>
    <submittedName>
        <fullName evidence="3">Uncharacterized protein</fullName>
    </submittedName>
</protein>
<keyword evidence="4" id="KW-1185">Reference proteome</keyword>
<evidence type="ECO:0000256" key="1">
    <source>
        <dbReference type="ARBA" id="ARBA00023125"/>
    </source>
</evidence>
<evidence type="ECO:0000313" key="4">
    <source>
        <dbReference type="Proteomes" id="UP001190700"/>
    </source>
</evidence>
<evidence type="ECO:0000256" key="2">
    <source>
        <dbReference type="SAM" id="MobiDB-lite"/>
    </source>
</evidence>
<reference evidence="3 4" key="1">
    <citation type="journal article" date="2015" name="Genome Biol. Evol.">
        <title>Comparative Genomics of a Bacterivorous Green Alga Reveals Evolutionary Causalities and Consequences of Phago-Mixotrophic Mode of Nutrition.</title>
        <authorList>
            <person name="Burns J.A."/>
            <person name="Paasch A."/>
            <person name="Narechania A."/>
            <person name="Kim E."/>
        </authorList>
    </citation>
    <scope>NUCLEOTIDE SEQUENCE [LARGE SCALE GENOMIC DNA]</scope>
    <source>
        <strain evidence="3 4">PLY_AMNH</strain>
    </source>
</reference>
<keyword evidence="1" id="KW-0238">DNA-binding</keyword>
<feature type="region of interest" description="Disordered" evidence="2">
    <location>
        <begin position="158"/>
        <end position="178"/>
    </location>
</feature>
<dbReference type="Proteomes" id="UP001190700">
    <property type="component" value="Unassembled WGS sequence"/>
</dbReference>
<gene>
    <name evidence="3" type="ORF">CYMTET_37252</name>
</gene>
<dbReference type="EMBL" id="LGRX02024793">
    <property type="protein sequence ID" value="KAK3253505.1"/>
    <property type="molecule type" value="Genomic_DNA"/>
</dbReference>
<organism evidence="3 4">
    <name type="scientific">Cymbomonas tetramitiformis</name>
    <dbReference type="NCBI Taxonomy" id="36881"/>
    <lineage>
        <taxon>Eukaryota</taxon>
        <taxon>Viridiplantae</taxon>
        <taxon>Chlorophyta</taxon>
        <taxon>Pyramimonadophyceae</taxon>
        <taxon>Pyramimonadales</taxon>
        <taxon>Pyramimonadaceae</taxon>
        <taxon>Cymbomonas</taxon>
    </lineage>
</organism>
<sequence>MVGIDPAFLLLLGSKIEALRARKLASWVLVRLGLERNEKKQWEPTQLVKHLRLEVDLKAGQFRATPARPQKIHLQAKALLREASRQRREHFVISTKRGWGAKVELSRQAWSDIEWWLRLPAQSPTRAKLRHFHITHLELEAVYKMAQSFERARWQGARGYGRRGGDPTPEQGPLYSQQAGKSESLGASSWDGVMFRISASRIGSKTLGNYQPKARAFMAFCEDWLPAAGAIVRLYIAQLLDKGTVQAVIMQPYLSAINNYHEDMGFPGPAKSRAVSRAVKGISSLQVQAADAAEELTVRTYLPARHVSAVHAHGLGWSRWAGQLRSCSEHVCLPLSPSASVSMHREHINIIGDQISVVLHKEKGRGHVRLHRRLTIPAAGVAGLV</sequence>
<dbReference type="AlphaFoldDB" id="A0AAE0CG45"/>
<dbReference type="Gene3D" id="1.10.150.130">
    <property type="match status" value="1"/>
</dbReference>
<proteinExistence type="predicted"/>
<accession>A0AAE0CG45</accession>
<dbReference type="SUPFAM" id="SSF47823">
    <property type="entry name" value="lambda integrase-like, N-terminal domain"/>
    <property type="match status" value="1"/>
</dbReference>
<dbReference type="InterPro" id="IPR010998">
    <property type="entry name" value="Integrase_recombinase_N"/>
</dbReference>